<accession>A0AA41S2S6</accession>
<comment type="caution">
    <text evidence="1">The sequence shown here is derived from an EMBL/GenBank/DDBJ whole genome shotgun (WGS) entry which is preliminary data.</text>
</comment>
<organism evidence="1 3">
    <name type="scientific">Papaver nudicaule</name>
    <name type="common">Iceland poppy</name>
    <dbReference type="NCBI Taxonomy" id="74823"/>
    <lineage>
        <taxon>Eukaryota</taxon>
        <taxon>Viridiplantae</taxon>
        <taxon>Streptophyta</taxon>
        <taxon>Embryophyta</taxon>
        <taxon>Tracheophyta</taxon>
        <taxon>Spermatophyta</taxon>
        <taxon>Magnoliopsida</taxon>
        <taxon>Ranunculales</taxon>
        <taxon>Papaveraceae</taxon>
        <taxon>Papaveroideae</taxon>
        <taxon>Papaver</taxon>
    </lineage>
</organism>
<reference evidence="1" key="1">
    <citation type="submission" date="2022-03" db="EMBL/GenBank/DDBJ databases">
        <title>A functionally conserved STORR gene fusion in Papaver species that diverged 16.8 million years ago.</title>
        <authorList>
            <person name="Catania T."/>
        </authorList>
    </citation>
    <scope>NUCLEOTIDE SEQUENCE</scope>
    <source>
        <strain evidence="1">S-191538</strain>
    </source>
</reference>
<protein>
    <submittedName>
        <fullName evidence="1">Uncharacterized protein</fullName>
    </submittedName>
</protein>
<evidence type="ECO:0000313" key="1">
    <source>
        <dbReference type="EMBL" id="MCL7025288.1"/>
    </source>
</evidence>
<proteinExistence type="predicted"/>
<gene>
    <name evidence="2" type="ORF">MKW94_000405</name>
    <name evidence="1" type="ORF">MKW94_002700</name>
</gene>
<evidence type="ECO:0000313" key="3">
    <source>
        <dbReference type="Proteomes" id="UP001177140"/>
    </source>
</evidence>
<dbReference type="Proteomes" id="UP001177140">
    <property type="component" value="Unassembled WGS sequence"/>
</dbReference>
<name>A0AA41S2S6_PAPNU</name>
<sequence>MGGFSKKQLVSSFTTMHIVIALVICLVILGGFSYSVEASAGRINDGKVAIGKVIESLDHGTCTTVIEGRCQDHQECTTLCRSKKYSGGKCLPNDIDKESIGICCCLN</sequence>
<dbReference type="AlphaFoldDB" id="A0AA41S2S6"/>
<keyword evidence="3" id="KW-1185">Reference proteome</keyword>
<dbReference type="EMBL" id="JAJJMA010117083">
    <property type="protein sequence ID" value="MCL7031884.1"/>
    <property type="molecule type" value="Genomic_DNA"/>
</dbReference>
<evidence type="ECO:0000313" key="2">
    <source>
        <dbReference type="EMBL" id="MCL7031884.1"/>
    </source>
</evidence>
<dbReference type="EMBL" id="JAJJMA010043645">
    <property type="protein sequence ID" value="MCL7025288.1"/>
    <property type="molecule type" value="Genomic_DNA"/>
</dbReference>